<evidence type="ECO:0008006" key="3">
    <source>
        <dbReference type="Google" id="ProtNLM"/>
    </source>
</evidence>
<organism evidence="1 2">
    <name type="scientific">Ureaplasma urealyticum</name>
    <name type="common">Ureaplasma urealyticum biotype 2</name>
    <dbReference type="NCBI Taxonomy" id="2130"/>
    <lineage>
        <taxon>Bacteria</taxon>
        <taxon>Bacillati</taxon>
        <taxon>Mycoplasmatota</taxon>
        <taxon>Mycoplasmoidales</taxon>
        <taxon>Mycoplasmoidaceae</taxon>
        <taxon>Ureaplasma</taxon>
    </lineage>
</organism>
<dbReference type="AlphaFoldDB" id="A0ABD4SKA0"/>
<evidence type="ECO:0000313" key="1">
    <source>
        <dbReference type="EMBL" id="MCF1349171.1"/>
    </source>
</evidence>
<dbReference type="EMBL" id="JAJBIS010000001">
    <property type="protein sequence ID" value="MCF1349171.1"/>
    <property type="molecule type" value="Genomic_DNA"/>
</dbReference>
<name>A0ABD4SKA0_UREUR</name>
<protein>
    <recommendedName>
        <fullName evidence="3">Lipoprotein</fullName>
    </recommendedName>
</protein>
<comment type="caution">
    <text evidence="1">The sequence shown here is derived from an EMBL/GenBank/DDBJ whole genome shotgun (WGS) entry which is preliminary data.</text>
</comment>
<evidence type="ECO:0000313" key="2">
    <source>
        <dbReference type="Proteomes" id="UP001201240"/>
    </source>
</evidence>
<dbReference type="RefSeq" id="WP_004025611.1">
    <property type="nucleotide sequence ID" value="NZ_JAJBIS010000001.1"/>
</dbReference>
<reference evidence="1 2" key="1">
    <citation type="submission" date="2021-10" db="EMBL/GenBank/DDBJ databases">
        <title>Sequencing the mobilome of antimicrobial resistant bacterial isolates spanning a range of GC content: The potential of a sustainable low cost, low infrastructure approach for surveillance with Oxford Nanopore sequencing.</title>
        <authorList>
            <person name="Sands K."/>
        </authorList>
    </citation>
    <scope>NUCLEOTIDE SEQUENCE [LARGE SCALE GENOMIC DNA]</scope>
    <source>
        <strain evidence="1 2">MIN-202</strain>
    </source>
</reference>
<accession>A0ABD4SKA0</accession>
<dbReference type="Proteomes" id="UP001201240">
    <property type="component" value="Unassembled WGS sequence"/>
</dbReference>
<proteinExistence type="predicted"/>
<gene>
    <name evidence="1" type="ORF">LH652_02555</name>
</gene>
<sequence>MKLKIKKLLLRIWFISLPSILIVSLLSACGFNKSKCKLEVLDYFFTTKNNDYYIAYQFDHLNINNKTNLEKNSFFNKCY</sequence>
<dbReference type="PROSITE" id="PS51257">
    <property type="entry name" value="PROKAR_LIPOPROTEIN"/>
    <property type="match status" value="1"/>
</dbReference>